<dbReference type="HOGENOM" id="CLU_3296646_0_0_7"/>
<gene>
    <name evidence="1" type="ORF">SCE1572_21030</name>
</gene>
<organism evidence="1 2">
    <name type="scientific">Sorangium cellulosum So0157-2</name>
    <dbReference type="NCBI Taxonomy" id="1254432"/>
    <lineage>
        <taxon>Bacteria</taxon>
        <taxon>Pseudomonadati</taxon>
        <taxon>Myxococcota</taxon>
        <taxon>Polyangia</taxon>
        <taxon>Polyangiales</taxon>
        <taxon>Polyangiaceae</taxon>
        <taxon>Sorangium</taxon>
    </lineage>
</organism>
<dbReference type="Proteomes" id="UP000014803">
    <property type="component" value="Chromosome"/>
</dbReference>
<proteinExistence type="predicted"/>
<accession>S4XWK4</accession>
<dbReference type="KEGG" id="scu:SCE1572_21030"/>
<dbReference type="EMBL" id="CP003969">
    <property type="protein sequence ID" value="AGP36756.1"/>
    <property type="molecule type" value="Genomic_DNA"/>
</dbReference>
<sequence length="40" mass="4036">MTTMATGRRSSASAAAIDTGHALTTIPTSIAAVWQRSSSA</sequence>
<protein>
    <submittedName>
        <fullName evidence="1">Uncharacterized protein</fullName>
    </submittedName>
</protein>
<evidence type="ECO:0000313" key="1">
    <source>
        <dbReference type="EMBL" id="AGP36756.1"/>
    </source>
</evidence>
<dbReference type="STRING" id="1254432.SCE1572_21030"/>
<evidence type="ECO:0000313" key="2">
    <source>
        <dbReference type="Proteomes" id="UP000014803"/>
    </source>
</evidence>
<reference evidence="1 2" key="1">
    <citation type="journal article" date="2013" name="Sci. Rep.">
        <title>Extraordinary expansion of a Sorangium cellulosum genome from an alkaline milieu.</title>
        <authorList>
            <person name="Han K."/>
            <person name="Li Z.F."/>
            <person name="Peng R."/>
            <person name="Zhu L.P."/>
            <person name="Zhou T."/>
            <person name="Wang L.G."/>
            <person name="Li S.G."/>
            <person name="Zhang X.B."/>
            <person name="Hu W."/>
            <person name="Wu Z.H."/>
            <person name="Qin N."/>
            <person name="Li Y.Z."/>
        </authorList>
    </citation>
    <scope>NUCLEOTIDE SEQUENCE [LARGE SCALE GENOMIC DNA]</scope>
    <source>
        <strain evidence="1 2">So0157-2</strain>
    </source>
</reference>
<name>S4XWK4_SORCE</name>
<dbReference type="AlphaFoldDB" id="S4XWK4"/>